<feature type="domain" description="HTH luxR-type" evidence="3">
    <location>
        <begin position="92"/>
        <end position="149"/>
    </location>
</feature>
<sequence>MTKVIVTLAIGVGLVGALKTGLALEFLVPQAQQSPTLIVGLFISLCGVTASVAAGTLYCFRAHFEDQSPVRPEPVTAHGITKEAVIQRHARQWGLSQAESDVALFVAKGFSNAEVADMRGCAIATVKSQLGSIYQKSGLETRYQLMAFVTDEVCTLAQTTDTPMADVSNVTELPVEKKRRRSAVDRAADASSAIDSPLPRAAAQA</sequence>
<dbReference type="InterPro" id="IPR000792">
    <property type="entry name" value="Tscrpt_reg_LuxR_C"/>
</dbReference>
<gene>
    <name evidence="4" type="ORF">KYE46_09375</name>
</gene>
<keyword evidence="2" id="KW-0472">Membrane</keyword>
<proteinExistence type="predicted"/>
<evidence type="ECO:0000313" key="4">
    <source>
        <dbReference type="EMBL" id="QXT38165.1"/>
    </source>
</evidence>
<evidence type="ECO:0000256" key="1">
    <source>
        <dbReference type="SAM" id="MobiDB-lite"/>
    </source>
</evidence>
<protein>
    <submittedName>
        <fullName evidence="4">Helix-turn-helix transcriptional regulator</fullName>
    </submittedName>
</protein>
<dbReference type="GO" id="GO:0006355">
    <property type="term" value="P:regulation of DNA-templated transcription"/>
    <property type="evidence" value="ECO:0007669"/>
    <property type="project" value="InterPro"/>
</dbReference>
<dbReference type="KEGG" id="gce:KYE46_09375"/>
<feature type="region of interest" description="Disordered" evidence="1">
    <location>
        <begin position="175"/>
        <end position="205"/>
    </location>
</feature>
<evidence type="ECO:0000256" key="2">
    <source>
        <dbReference type="SAM" id="Phobius"/>
    </source>
</evidence>
<dbReference type="Proteomes" id="UP000825009">
    <property type="component" value="Chromosome"/>
</dbReference>
<keyword evidence="2" id="KW-1133">Transmembrane helix</keyword>
<accession>A0A8F6TSY6</accession>
<feature type="transmembrane region" description="Helical" evidence="2">
    <location>
        <begin position="39"/>
        <end position="60"/>
    </location>
</feature>
<dbReference type="AlphaFoldDB" id="A0A8F6TSY6"/>
<dbReference type="SMART" id="SM00421">
    <property type="entry name" value="HTH_LUXR"/>
    <property type="match status" value="1"/>
</dbReference>
<keyword evidence="2" id="KW-0812">Transmembrane</keyword>
<dbReference type="EMBL" id="CP079194">
    <property type="protein sequence ID" value="QXT38165.1"/>
    <property type="molecule type" value="Genomic_DNA"/>
</dbReference>
<name>A0A8F6TSY6_9RHOB</name>
<evidence type="ECO:0000313" key="5">
    <source>
        <dbReference type="Proteomes" id="UP000825009"/>
    </source>
</evidence>
<organism evidence="4 5">
    <name type="scientific">Gymnodinialimonas ceratoperidinii</name>
    <dbReference type="NCBI Taxonomy" id="2856823"/>
    <lineage>
        <taxon>Bacteria</taxon>
        <taxon>Pseudomonadati</taxon>
        <taxon>Pseudomonadota</taxon>
        <taxon>Alphaproteobacteria</taxon>
        <taxon>Rhodobacterales</taxon>
        <taxon>Paracoccaceae</taxon>
        <taxon>Gymnodinialimonas</taxon>
    </lineage>
</organism>
<dbReference type="CDD" id="cd06170">
    <property type="entry name" value="LuxR_C_like"/>
    <property type="match status" value="1"/>
</dbReference>
<evidence type="ECO:0000259" key="3">
    <source>
        <dbReference type="SMART" id="SM00421"/>
    </source>
</evidence>
<dbReference type="Pfam" id="PF00196">
    <property type="entry name" value="GerE"/>
    <property type="match status" value="1"/>
</dbReference>
<reference evidence="4 5" key="1">
    <citation type="submission" date="2021-07" db="EMBL/GenBank/DDBJ databases">
        <title>A novel Jannaschia species isolated from marine dinoflagellate Ceratoperidinium margalefii.</title>
        <authorList>
            <person name="Jiang Y."/>
            <person name="Li Z."/>
        </authorList>
    </citation>
    <scope>NUCLEOTIDE SEQUENCE [LARGE SCALE GENOMIC DNA]</scope>
    <source>
        <strain evidence="4 5">J12C1-MA-4</strain>
    </source>
</reference>
<dbReference type="RefSeq" id="WP_219000362.1">
    <property type="nucleotide sequence ID" value="NZ_CP079194.1"/>
</dbReference>
<keyword evidence="5" id="KW-1185">Reference proteome</keyword>